<feature type="domain" description="NfeD-like C-terminal" evidence="6">
    <location>
        <begin position="112"/>
        <end position="167"/>
    </location>
</feature>
<evidence type="ECO:0000256" key="1">
    <source>
        <dbReference type="ARBA" id="ARBA00004141"/>
    </source>
</evidence>
<reference evidence="7 8" key="1">
    <citation type="submission" date="2016-11" db="EMBL/GenBank/DDBJ databases">
        <authorList>
            <person name="Jaros S."/>
            <person name="Januszkiewicz K."/>
            <person name="Wedrychowicz H."/>
        </authorList>
    </citation>
    <scope>NUCLEOTIDE SEQUENCE [LARGE SCALE GENOMIC DNA]</scope>
    <source>
        <strain evidence="7 8">DSM 45408</strain>
    </source>
</reference>
<dbReference type="GO" id="GO:0008233">
    <property type="term" value="F:peptidase activity"/>
    <property type="evidence" value="ECO:0007669"/>
    <property type="project" value="UniProtKB-KW"/>
</dbReference>
<keyword evidence="3 5" id="KW-1133">Transmembrane helix</keyword>
<dbReference type="PANTHER" id="PTHR33507">
    <property type="entry name" value="INNER MEMBRANE PROTEIN YBBJ"/>
    <property type="match status" value="1"/>
</dbReference>
<dbReference type="EMBL" id="FQVX01000002">
    <property type="protein sequence ID" value="SHG33595.1"/>
    <property type="molecule type" value="Genomic_DNA"/>
</dbReference>
<feature type="transmembrane region" description="Helical" evidence="5">
    <location>
        <begin position="77"/>
        <end position="97"/>
    </location>
</feature>
<name>A0A1M5IZQ0_9ACTN</name>
<gene>
    <name evidence="7" type="ORF">SAMN05444351_2282</name>
</gene>
<comment type="subcellular location">
    <subcellularLocation>
        <location evidence="1">Membrane</location>
        <topology evidence="1">Multi-pass membrane protein</topology>
    </subcellularLocation>
</comment>
<dbReference type="Proteomes" id="UP000184471">
    <property type="component" value="Unassembled WGS sequence"/>
</dbReference>
<dbReference type="SUPFAM" id="SSF141322">
    <property type="entry name" value="NfeD domain-like"/>
    <property type="match status" value="1"/>
</dbReference>
<evidence type="ECO:0000313" key="8">
    <source>
        <dbReference type="Proteomes" id="UP000184471"/>
    </source>
</evidence>
<sequence>MARPGSAAGWRGSRVRAADGVPVVWETGGMAAWVLWLVAAGLLAAGEIAGGALVLLMLAGGALGGAVAALAGASVPFQLVAFLGLSAFLLASVRPVARAHLERAPAHRDGVQALVGRTAVVTRVVGRSSGRIQVGADEWTARSEFDDTYPVGTTVRILQVEGATAIVGEEIG</sequence>
<keyword evidence="7" id="KW-0645">Protease</keyword>
<dbReference type="InterPro" id="IPR002810">
    <property type="entry name" value="NfeD-like_C"/>
</dbReference>
<dbReference type="AlphaFoldDB" id="A0A1M5IZQ0"/>
<organism evidence="7 8">
    <name type="scientific">Geodermatophilus nigrescens</name>
    <dbReference type="NCBI Taxonomy" id="1070870"/>
    <lineage>
        <taxon>Bacteria</taxon>
        <taxon>Bacillati</taxon>
        <taxon>Actinomycetota</taxon>
        <taxon>Actinomycetes</taxon>
        <taxon>Geodermatophilales</taxon>
        <taxon>Geodermatophilaceae</taxon>
        <taxon>Geodermatophilus</taxon>
    </lineage>
</organism>
<evidence type="ECO:0000256" key="5">
    <source>
        <dbReference type="SAM" id="Phobius"/>
    </source>
</evidence>
<dbReference type="InterPro" id="IPR012340">
    <property type="entry name" value="NA-bd_OB-fold"/>
</dbReference>
<dbReference type="Pfam" id="PF01957">
    <property type="entry name" value="NfeD"/>
    <property type="match status" value="1"/>
</dbReference>
<evidence type="ECO:0000256" key="2">
    <source>
        <dbReference type="ARBA" id="ARBA00022692"/>
    </source>
</evidence>
<dbReference type="GO" id="GO:0005886">
    <property type="term" value="C:plasma membrane"/>
    <property type="evidence" value="ECO:0007669"/>
    <property type="project" value="TreeGrafter"/>
</dbReference>
<evidence type="ECO:0000259" key="6">
    <source>
        <dbReference type="Pfam" id="PF01957"/>
    </source>
</evidence>
<keyword evidence="8" id="KW-1185">Reference proteome</keyword>
<feature type="transmembrane region" description="Helical" evidence="5">
    <location>
        <begin position="23"/>
        <end position="45"/>
    </location>
</feature>
<keyword evidence="4 5" id="KW-0472">Membrane</keyword>
<dbReference type="Gene3D" id="2.40.50.140">
    <property type="entry name" value="Nucleic acid-binding proteins"/>
    <property type="match status" value="1"/>
</dbReference>
<dbReference type="InterPro" id="IPR052165">
    <property type="entry name" value="Membrane_assoc_protease"/>
</dbReference>
<evidence type="ECO:0000313" key="7">
    <source>
        <dbReference type="EMBL" id="SHG33595.1"/>
    </source>
</evidence>
<dbReference type="STRING" id="1070870.SAMN05444351_2282"/>
<evidence type="ECO:0000256" key="4">
    <source>
        <dbReference type="ARBA" id="ARBA00023136"/>
    </source>
</evidence>
<protein>
    <submittedName>
        <fullName evidence="7">Membrane protein implicated in regulation of membrane protease activity</fullName>
    </submittedName>
</protein>
<keyword evidence="2 5" id="KW-0812">Transmembrane</keyword>
<accession>A0A1M5IZQ0</accession>
<feature type="transmembrane region" description="Helical" evidence="5">
    <location>
        <begin position="52"/>
        <end position="71"/>
    </location>
</feature>
<dbReference type="GO" id="GO:0006508">
    <property type="term" value="P:proteolysis"/>
    <property type="evidence" value="ECO:0007669"/>
    <property type="project" value="UniProtKB-KW"/>
</dbReference>
<proteinExistence type="predicted"/>
<evidence type="ECO:0000256" key="3">
    <source>
        <dbReference type="ARBA" id="ARBA00022989"/>
    </source>
</evidence>
<dbReference type="PANTHER" id="PTHR33507:SF3">
    <property type="entry name" value="INNER MEMBRANE PROTEIN YBBJ"/>
    <property type="match status" value="1"/>
</dbReference>
<keyword evidence="7" id="KW-0378">Hydrolase</keyword>